<dbReference type="AlphaFoldDB" id="A0A6A4YDS8"/>
<evidence type="ECO:0000256" key="1">
    <source>
        <dbReference type="ARBA" id="ARBA00022679"/>
    </source>
</evidence>
<evidence type="ECO:0000313" key="3">
    <source>
        <dbReference type="EMBL" id="KAF0694085.1"/>
    </source>
</evidence>
<reference evidence="3" key="1">
    <citation type="submission" date="2019-06" db="EMBL/GenBank/DDBJ databases">
        <title>Genomics analysis of Aphanomyces spp. identifies a new class of oomycete effector associated with host adaptation.</title>
        <authorList>
            <person name="Gaulin E."/>
        </authorList>
    </citation>
    <scope>NUCLEOTIDE SEQUENCE</scope>
    <source>
        <strain evidence="3">CBS 578.67</strain>
    </source>
</reference>
<dbReference type="InterPro" id="IPR032088">
    <property type="entry name" value="SAT"/>
</dbReference>
<evidence type="ECO:0000259" key="2">
    <source>
        <dbReference type="Pfam" id="PF16073"/>
    </source>
</evidence>
<dbReference type="OrthoDB" id="4251012at2759"/>
<name>A0A6A4YDS8_9STRA</name>
<accession>A0A6A4YDS8</accession>
<dbReference type="InterPro" id="IPR050830">
    <property type="entry name" value="Fungal_FAS"/>
</dbReference>
<dbReference type="Pfam" id="PF16073">
    <property type="entry name" value="SAT"/>
    <property type="match status" value="1"/>
</dbReference>
<dbReference type="EMBL" id="VJMH01005603">
    <property type="protein sequence ID" value="KAF0694085.1"/>
    <property type="molecule type" value="Genomic_DNA"/>
</dbReference>
<feature type="domain" description="Starter acyltransferase (SAT)" evidence="2">
    <location>
        <begin position="41"/>
        <end position="250"/>
    </location>
</feature>
<gene>
    <name evidence="3" type="ORF">As57867_014949</name>
</gene>
<protein>
    <recommendedName>
        <fullName evidence="2">Starter acyltransferase (SAT) domain-containing protein</fullName>
    </recommendedName>
</protein>
<dbReference type="PANTHER" id="PTHR10982:SF21">
    <property type="entry name" value="FATTY ACID SYNTHASE SUBUNIT BETA"/>
    <property type="match status" value="1"/>
</dbReference>
<keyword evidence="1" id="KW-0808">Transferase</keyword>
<dbReference type="InterPro" id="IPR001227">
    <property type="entry name" value="Ac_transferase_dom_sf"/>
</dbReference>
<dbReference type="PANTHER" id="PTHR10982">
    <property type="entry name" value="MALONYL COA-ACYL CARRIER PROTEIN TRANSACYLASE"/>
    <property type="match status" value="1"/>
</dbReference>
<proteinExistence type="predicted"/>
<comment type="caution">
    <text evidence="3">The sequence shown here is derived from an EMBL/GenBank/DDBJ whole genome shotgun (WGS) entry which is preliminary data.</text>
</comment>
<dbReference type="Gene3D" id="3.40.366.10">
    <property type="entry name" value="Malonyl-Coenzyme A Acyl Carrier Protein, domain 2"/>
    <property type="match status" value="1"/>
</dbReference>
<dbReference type="GO" id="GO:0016740">
    <property type="term" value="F:transferase activity"/>
    <property type="evidence" value="ECO:0007669"/>
    <property type="project" value="UniProtKB-KW"/>
</dbReference>
<feature type="non-terminal residue" evidence="3">
    <location>
        <position position="251"/>
    </location>
</feature>
<dbReference type="SUPFAM" id="SSF52151">
    <property type="entry name" value="FabD/lysophospholipase-like"/>
    <property type="match status" value="1"/>
</dbReference>
<organism evidence="3">
    <name type="scientific">Aphanomyces stellatus</name>
    <dbReference type="NCBI Taxonomy" id="120398"/>
    <lineage>
        <taxon>Eukaryota</taxon>
        <taxon>Sar</taxon>
        <taxon>Stramenopiles</taxon>
        <taxon>Oomycota</taxon>
        <taxon>Saprolegniomycetes</taxon>
        <taxon>Saprolegniales</taxon>
        <taxon>Verrucalvaceae</taxon>
        <taxon>Aphanomyces</taxon>
    </lineage>
</organism>
<sequence length="251" mass="27408">MTIDVMWSFPEFASRARIGMPLSDPPLLTILAHPSTALAVQFCGQATDYIDELSLLVDSYDSVRCFVEEAQTALFEEGKPLELTIRPFLWTQSLDYRPPKDVLTSAPVSYPLIFITQVANYLGFLEAAKTTHETMLRQIRVGAGHSQGIVAALLLATATTQDELFSLAVKFVRYMFLHGVRAQVTASNNNLANNNNLSPMLLVRGLDEVALRNVVDTTNSKLQLDGPHALQVSLINSVDSIVVTGAATSLA</sequence>
<dbReference type="InterPro" id="IPR016035">
    <property type="entry name" value="Acyl_Trfase/lysoPLipase"/>
</dbReference>